<dbReference type="RefSeq" id="WP_382400559.1">
    <property type="nucleotide sequence ID" value="NZ_JBHSWH010000001.1"/>
</dbReference>
<accession>A0ABW2AEV9</accession>
<sequence>MTIGIVYVGGPAPGYSGHLVPGTIYLRGAGTDLTRPVAEGQAATFRVEPGDYTATARSGDARCAVTKVAASARTVGAGSPWLVRCQVK</sequence>
<name>A0ABW2AEV9_9MICO</name>
<evidence type="ECO:0000313" key="2">
    <source>
        <dbReference type="Proteomes" id="UP001596298"/>
    </source>
</evidence>
<proteinExistence type="predicted"/>
<comment type="caution">
    <text evidence="1">The sequence shown here is derived from an EMBL/GenBank/DDBJ whole genome shotgun (WGS) entry which is preliminary data.</text>
</comment>
<dbReference type="Proteomes" id="UP001596298">
    <property type="component" value="Unassembled WGS sequence"/>
</dbReference>
<reference evidence="2" key="1">
    <citation type="journal article" date="2019" name="Int. J. Syst. Evol. Microbiol.">
        <title>The Global Catalogue of Microorganisms (GCM) 10K type strain sequencing project: providing services to taxonomists for standard genome sequencing and annotation.</title>
        <authorList>
            <consortium name="The Broad Institute Genomics Platform"/>
            <consortium name="The Broad Institute Genome Sequencing Center for Infectious Disease"/>
            <person name="Wu L."/>
            <person name="Ma J."/>
        </authorList>
    </citation>
    <scope>NUCLEOTIDE SEQUENCE [LARGE SCALE GENOMIC DNA]</scope>
    <source>
        <strain evidence="2">CCUG 58127</strain>
    </source>
</reference>
<evidence type="ECO:0008006" key="3">
    <source>
        <dbReference type="Google" id="ProtNLM"/>
    </source>
</evidence>
<keyword evidence="2" id="KW-1185">Reference proteome</keyword>
<protein>
    <recommendedName>
        <fullName evidence="3">DUF2846 domain-containing protein</fullName>
    </recommendedName>
</protein>
<gene>
    <name evidence="1" type="ORF">ACFQDH_09180</name>
</gene>
<evidence type="ECO:0000313" key="1">
    <source>
        <dbReference type="EMBL" id="MFC6705433.1"/>
    </source>
</evidence>
<organism evidence="1 2">
    <name type="scientific">Flexivirga alba</name>
    <dbReference type="NCBI Taxonomy" id="702742"/>
    <lineage>
        <taxon>Bacteria</taxon>
        <taxon>Bacillati</taxon>
        <taxon>Actinomycetota</taxon>
        <taxon>Actinomycetes</taxon>
        <taxon>Micrococcales</taxon>
        <taxon>Dermacoccaceae</taxon>
        <taxon>Flexivirga</taxon>
    </lineage>
</organism>
<dbReference type="EMBL" id="JBHSWH010000001">
    <property type="protein sequence ID" value="MFC6705433.1"/>
    <property type="molecule type" value="Genomic_DNA"/>
</dbReference>